<organism evidence="2 3">
    <name type="scientific">Cellulomonas terrae</name>
    <dbReference type="NCBI Taxonomy" id="311234"/>
    <lineage>
        <taxon>Bacteria</taxon>
        <taxon>Bacillati</taxon>
        <taxon>Actinomycetota</taxon>
        <taxon>Actinomycetes</taxon>
        <taxon>Micrococcales</taxon>
        <taxon>Cellulomonadaceae</taxon>
        <taxon>Cellulomonas</taxon>
    </lineage>
</organism>
<reference evidence="2 3" key="1">
    <citation type="submission" date="2019-07" db="EMBL/GenBank/DDBJ databases">
        <title>Whole genome shotgun sequence of Cellulomonas terrae NBRC 100819.</title>
        <authorList>
            <person name="Hosoyama A."/>
            <person name="Uohara A."/>
            <person name="Ohji S."/>
            <person name="Ichikawa N."/>
        </authorList>
    </citation>
    <scope>NUCLEOTIDE SEQUENCE [LARGE SCALE GENOMIC DNA]</scope>
    <source>
        <strain evidence="2 3">NBRC 100819</strain>
    </source>
</reference>
<evidence type="ECO:0000313" key="3">
    <source>
        <dbReference type="Proteomes" id="UP000321049"/>
    </source>
</evidence>
<comment type="caution">
    <text evidence="2">The sequence shown here is derived from an EMBL/GenBank/DDBJ whole genome shotgun (WGS) entry which is preliminary data.</text>
</comment>
<keyword evidence="1" id="KW-1133">Transmembrane helix</keyword>
<dbReference type="AlphaFoldDB" id="A0A511JEU4"/>
<evidence type="ECO:0000313" key="2">
    <source>
        <dbReference type="EMBL" id="GEL96520.1"/>
    </source>
</evidence>
<dbReference type="EMBL" id="BJWH01000001">
    <property type="protein sequence ID" value="GEL96520.1"/>
    <property type="molecule type" value="Genomic_DNA"/>
</dbReference>
<evidence type="ECO:0000256" key="1">
    <source>
        <dbReference type="SAM" id="Phobius"/>
    </source>
</evidence>
<gene>
    <name evidence="2" type="ORF">CTE05_00670</name>
</gene>
<protein>
    <submittedName>
        <fullName evidence="2">Uncharacterized protein</fullName>
    </submittedName>
</protein>
<proteinExistence type="predicted"/>
<name>A0A511JEU4_9CELL</name>
<dbReference type="Proteomes" id="UP000321049">
    <property type="component" value="Unassembled WGS sequence"/>
</dbReference>
<sequence>MPDPSEQALSDARAPEAVDDDRRQLVMAWAGAADNADELDLATRLIEESGLPAQETASRRAGIAFLRGDAAGAMAILTDVGRADVPAGGPQHLDHVVALGARAVGGDHASFARLVAVGAAIPGAYRSMYLYVLAVTGDRLGQVGVADEAWRALAVDHGVHTPLVLSRFLAGWVAGRDTQDGNRAAVRVIEAAESLRATSPRPWEDASTTKRTADALVQRGDTAGAAMLVAAVVRTSPPQPRLAELGERIRPAASKAAVVVPFLVAAVATLAAGVLGLLAGVVLIRLVRRSWRIIPSMSLVDERAWFGLDRLQFDARKQRTTDGTTQVRGLVVLLVLVGLIAGSVAAAGLSGLGSDYWPTAPDAIAVGLWLVPLVALPVLGGVLGVRAVRLLDARAILRRDADEDRARLAGATSCRCWESSGLTGPFAAAYASVHLRPSPDPGLSTPPAGRTTVTLECPLSGVRWLSTTTESGISALLLRGTPRVASDAPTGWTGSGGYL</sequence>
<feature type="transmembrane region" description="Helical" evidence="1">
    <location>
        <begin position="364"/>
        <end position="388"/>
    </location>
</feature>
<keyword evidence="3" id="KW-1185">Reference proteome</keyword>
<accession>A0A511JEU4</accession>
<feature type="transmembrane region" description="Helical" evidence="1">
    <location>
        <begin position="327"/>
        <end position="352"/>
    </location>
</feature>
<feature type="transmembrane region" description="Helical" evidence="1">
    <location>
        <begin position="258"/>
        <end position="287"/>
    </location>
</feature>
<keyword evidence="1" id="KW-0472">Membrane</keyword>
<keyword evidence="1" id="KW-0812">Transmembrane</keyword>